<dbReference type="GO" id="GO:0003677">
    <property type="term" value="F:DNA binding"/>
    <property type="evidence" value="ECO:0007669"/>
    <property type="project" value="InterPro"/>
</dbReference>
<keyword evidence="3" id="KW-0804">Transcription</keyword>
<dbReference type="Proteomes" id="UP000276133">
    <property type="component" value="Unassembled WGS sequence"/>
</dbReference>
<dbReference type="InterPro" id="IPR011598">
    <property type="entry name" value="bHLH_dom"/>
</dbReference>
<comment type="caution">
    <text evidence="6">The sequence shown here is derived from an EMBL/GenBank/DDBJ whole genome shotgun (WGS) entry which is preliminary data.</text>
</comment>
<evidence type="ECO:0000259" key="5">
    <source>
        <dbReference type="PROSITE" id="PS50888"/>
    </source>
</evidence>
<dbReference type="InterPro" id="IPR050370">
    <property type="entry name" value="HES_HEY"/>
</dbReference>
<dbReference type="STRING" id="10195.A0A3M7S8I3"/>
<name>A0A3M7S8I3_BRAPC</name>
<keyword evidence="7" id="KW-1185">Reference proteome</keyword>
<evidence type="ECO:0000313" key="6">
    <source>
        <dbReference type="EMBL" id="RNA31880.1"/>
    </source>
</evidence>
<dbReference type="EMBL" id="REGN01001882">
    <property type="protein sequence ID" value="RNA31880.1"/>
    <property type="molecule type" value="Genomic_DNA"/>
</dbReference>
<evidence type="ECO:0000256" key="3">
    <source>
        <dbReference type="ARBA" id="ARBA00023163"/>
    </source>
</evidence>
<dbReference type="SMART" id="SM00353">
    <property type="entry name" value="HLH"/>
    <property type="match status" value="1"/>
</dbReference>
<dbReference type="PANTHER" id="PTHR10985">
    <property type="entry name" value="BASIC HELIX-LOOP-HELIX TRANSCRIPTION FACTOR, HES-RELATED"/>
    <property type="match status" value="1"/>
</dbReference>
<evidence type="ECO:0000313" key="7">
    <source>
        <dbReference type="Proteomes" id="UP000276133"/>
    </source>
</evidence>
<dbReference type="SUPFAM" id="SSF158457">
    <property type="entry name" value="Orange domain-like"/>
    <property type="match status" value="1"/>
</dbReference>
<comment type="subcellular location">
    <subcellularLocation>
        <location evidence="1">Nucleus</location>
    </subcellularLocation>
</comment>
<dbReference type="AlphaFoldDB" id="A0A3M7S8I3"/>
<dbReference type="Pfam" id="PF00010">
    <property type="entry name" value="HLH"/>
    <property type="match status" value="1"/>
</dbReference>
<evidence type="ECO:0000256" key="4">
    <source>
        <dbReference type="ARBA" id="ARBA00023242"/>
    </source>
</evidence>
<dbReference type="GO" id="GO:0046983">
    <property type="term" value="F:protein dimerization activity"/>
    <property type="evidence" value="ECO:0007669"/>
    <property type="project" value="InterPro"/>
</dbReference>
<accession>A0A3M7S8I3</accession>
<gene>
    <name evidence="6" type="ORF">BpHYR1_020542</name>
</gene>
<dbReference type="InterPro" id="IPR003650">
    <property type="entry name" value="Orange_dom"/>
</dbReference>
<dbReference type="Pfam" id="PF07527">
    <property type="entry name" value="Hairy_orange"/>
    <property type="match status" value="1"/>
</dbReference>
<dbReference type="Gene3D" id="4.10.280.10">
    <property type="entry name" value="Helix-loop-helix DNA-binding domain"/>
    <property type="match status" value="1"/>
</dbReference>
<keyword evidence="4" id="KW-0539">Nucleus</keyword>
<dbReference type="PROSITE" id="PS50888">
    <property type="entry name" value="BHLH"/>
    <property type="match status" value="1"/>
</dbReference>
<reference evidence="6 7" key="1">
    <citation type="journal article" date="2018" name="Sci. Rep.">
        <title>Genomic signatures of local adaptation to the degree of environmental predictability in rotifers.</title>
        <authorList>
            <person name="Franch-Gras L."/>
            <person name="Hahn C."/>
            <person name="Garcia-Roger E.M."/>
            <person name="Carmona M.J."/>
            <person name="Serra M."/>
            <person name="Gomez A."/>
        </authorList>
    </citation>
    <scope>NUCLEOTIDE SEQUENCE [LARGE SCALE GENOMIC DNA]</scope>
    <source>
        <strain evidence="6">HYR1</strain>
    </source>
</reference>
<dbReference type="Gene3D" id="6.10.250.980">
    <property type="match status" value="1"/>
</dbReference>
<dbReference type="GO" id="GO:0005634">
    <property type="term" value="C:nucleus"/>
    <property type="evidence" value="ECO:0007669"/>
    <property type="project" value="UniProtKB-SubCell"/>
</dbReference>
<dbReference type="SUPFAM" id="SSF47459">
    <property type="entry name" value="HLH, helix-loop-helix DNA-binding domain"/>
    <property type="match status" value="1"/>
</dbReference>
<evidence type="ECO:0000256" key="2">
    <source>
        <dbReference type="ARBA" id="ARBA00023015"/>
    </source>
</evidence>
<dbReference type="GO" id="GO:0006355">
    <property type="term" value="P:regulation of DNA-templated transcription"/>
    <property type="evidence" value="ECO:0007669"/>
    <property type="project" value="InterPro"/>
</dbReference>
<keyword evidence="2" id="KW-0805">Transcription regulation</keyword>
<protein>
    <submittedName>
        <fullName evidence="6">Hairy enhancer-of-split related with YRPW motif</fullName>
    </submittedName>
</protein>
<dbReference type="InterPro" id="IPR036638">
    <property type="entry name" value="HLH_DNA-bd_sf"/>
</dbReference>
<dbReference type="OrthoDB" id="6371181at2759"/>
<feature type="domain" description="BHLH" evidence="5">
    <location>
        <begin position="4"/>
        <end position="59"/>
    </location>
</feature>
<sequence length="108" mass="12734">MNSSNSQKRGSIEKKRRDRINLCMTQLKSLVPEAIRKDQFEKLEKAEILQLTTSYLKSNSTAFDFDFKRQGFRDCMFDISTYLINCENLSIESQFYSRLLSHLKHSLK</sequence>
<proteinExistence type="predicted"/>
<evidence type="ECO:0000256" key="1">
    <source>
        <dbReference type="ARBA" id="ARBA00004123"/>
    </source>
</evidence>
<organism evidence="6 7">
    <name type="scientific">Brachionus plicatilis</name>
    <name type="common">Marine rotifer</name>
    <name type="synonym">Brachionus muelleri</name>
    <dbReference type="NCBI Taxonomy" id="10195"/>
    <lineage>
        <taxon>Eukaryota</taxon>
        <taxon>Metazoa</taxon>
        <taxon>Spiralia</taxon>
        <taxon>Gnathifera</taxon>
        <taxon>Rotifera</taxon>
        <taxon>Eurotatoria</taxon>
        <taxon>Monogononta</taxon>
        <taxon>Pseudotrocha</taxon>
        <taxon>Ploima</taxon>
        <taxon>Brachionidae</taxon>
        <taxon>Brachionus</taxon>
    </lineage>
</organism>